<dbReference type="EMBL" id="CAUYUJ010007903">
    <property type="protein sequence ID" value="CAK0822316.1"/>
    <property type="molecule type" value="Genomic_DNA"/>
</dbReference>
<evidence type="ECO:0000256" key="9">
    <source>
        <dbReference type="ARBA" id="ARBA00025250"/>
    </source>
</evidence>
<organism evidence="10 11">
    <name type="scientific">Prorocentrum cordatum</name>
    <dbReference type="NCBI Taxonomy" id="2364126"/>
    <lineage>
        <taxon>Eukaryota</taxon>
        <taxon>Sar</taxon>
        <taxon>Alveolata</taxon>
        <taxon>Dinophyceae</taxon>
        <taxon>Prorocentrales</taxon>
        <taxon>Prorocentraceae</taxon>
        <taxon>Prorocentrum</taxon>
    </lineage>
</organism>
<proteinExistence type="inferred from homology"/>
<accession>A0ABN9RVC7</accession>
<keyword evidence="11" id="KW-1185">Reference proteome</keyword>
<evidence type="ECO:0000313" key="11">
    <source>
        <dbReference type="Proteomes" id="UP001189429"/>
    </source>
</evidence>
<evidence type="ECO:0000256" key="8">
    <source>
        <dbReference type="ARBA" id="ARBA00023326"/>
    </source>
</evidence>
<dbReference type="SUPFAM" id="SSF53474">
    <property type="entry name" value="alpha/beta-Hydrolases"/>
    <property type="match status" value="1"/>
</dbReference>
<reference evidence="10" key="1">
    <citation type="submission" date="2023-10" db="EMBL/GenBank/DDBJ databases">
        <authorList>
            <person name="Chen Y."/>
            <person name="Shah S."/>
            <person name="Dougan E. K."/>
            <person name="Thang M."/>
            <person name="Chan C."/>
        </authorList>
    </citation>
    <scope>NUCLEOTIDE SEQUENCE [LARGE SCALE GENOMIC DNA]</scope>
</reference>
<comment type="similarity">
    <text evidence="2">Belongs to the faeC family.</text>
</comment>
<keyword evidence="8" id="KW-0624">Polysaccharide degradation</keyword>
<evidence type="ECO:0000256" key="3">
    <source>
        <dbReference type="ARBA" id="ARBA00022525"/>
    </source>
</evidence>
<evidence type="ECO:0008006" key="12">
    <source>
        <dbReference type="Google" id="ProtNLM"/>
    </source>
</evidence>
<dbReference type="Proteomes" id="UP001189429">
    <property type="component" value="Unassembled WGS sequence"/>
</dbReference>
<dbReference type="InterPro" id="IPR043595">
    <property type="entry name" value="FaeB/C/D"/>
</dbReference>
<keyword evidence="6" id="KW-0378">Hydrolase</keyword>
<sequence>MCEECVLTLSSYRLLWFAASFCLFLECSCSHRRRIQMGSMVPVPSVGCGSNVSLNKDTLSIKTMPSPDLDLPEINRTYSVYLPPSYSQSSPSPLVMVFHGWGERGYTYHTSYGFGDLARENDFIAVYPQGVGDCQAGAECKNFFSWNGGGTTNNDQACGNFSKAYNKNVCYESCAVKTHGCNPCDWTTCYDDVAFVGKMLDSLQAEYCVDLRRQYAIGCSNGGVLSFELVKNLPGQFAGIGSACGARPHAGWDGALGDGPPVSLIMIGGDRDRSFPPYDPPGAGPPTDKSWWDGYIYAGLRESTAYYVEHNGCNGTIAREFPVGPYTANDMSCVEDGYDCQGGAGVVRCIFSGGHDFNRGTGSDDMFDGPQMMWDFLSARPLIGYNSVSTAMPAPTPTPSPNATGISVTSPIESSTIVANTTASSASTMQLAAATLLYVVTSSMSFESSGTRDEVTNVIRSRVSFFYGGNGDHRVVHVASASAQSHFNSWDIGFEVVAPLNSAEKVFDMTEEIVNDSFLFTSYLNTSFKSQGMEMVESSLNVAPPEMKISPGTVTSASVTVTIRRSTARPLGNAISELDKSDGALWGRHPGLFLAIAPMILY</sequence>
<evidence type="ECO:0000256" key="7">
    <source>
        <dbReference type="ARBA" id="ARBA00023277"/>
    </source>
</evidence>
<keyword evidence="3" id="KW-0964">Secreted</keyword>
<gene>
    <name evidence="10" type="ORF">PCOR1329_LOCUS23372</name>
</gene>
<evidence type="ECO:0000256" key="6">
    <source>
        <dbReference type="ARBA" id="ARBA00022801"/>
    </source>
</evidence>
<comment type="function">
    <text evidence="9">Involved in degradation of plant cell walls. Hydrolyzes the feruloyl-arabinose ester bond in arabinoxylans, and the feruloyl-galactose ester bond in pectin. Active against paranitrophenyl-acetate, methyl ferulate and wheat arabinoxylan.</text>
</comment>
<keyword evidence="4" id="KW-0858">Xylan degradation</keyword>
<evidence type="ECO:0000256" key="5">
    <source>
        <dbReference type="ARBA" id="ARBA00022729"/>
    </source>
</evidence>
<dbReference type="Gene3D" id="3.40.50.1820">
    <property type="entry name" value="alpha/beta hydrolase"/>
    <property type="match status" value="1"/>
</dbReference>
<name>A0ABN9RVC7_9DINO</name>
<evidence type="ECO:0000313" key="10">
    <source>
        <dbReference type="EMBL" id="CAK0822316.1"/>
    </source>
</evidence>
<protein>
    <recommendedName>
        <fullName evidence="12">Feruloyl esterase</fullName>
    </recommendedName>
</protein>
<dbReference type="PANTHER" id="PTHR38050:SF1">
    <property type="entry name" value="FERULOYL ESTERASE C"/>
    <property type="match status" value="1"/>
</dbReference>
<dbReference type="PANTHER" id="PTHR38050">
    <property type="match status" value="1"/>
</dbReference>
<dbReference type="InterPro" id="IPR029058">
    <property type="entry name" value="AB_hydrolase_fold"/>
</dbReference>
<evidence type="ECO:0000256" key="2">
    <source>
        <dbReference type="ARBA" id="ARBA00010278"/>
    </source>
</evidence>
<evidence type="ECO:0000256" key="1">
    <source>
        <dbReference type="ARBA" id="ARBA00004613"/>
    </source>
</evidence>
<comment type="subcellular location">
    <subcellularLocation>
        <location evidence="1">Secreted</location>
    </subcellularLocation>
</comment>
<keyword evidence="5" id="KW-0732">Signal</keyword>
<keyword evidence="7" id="KW-0119">Carbohydrate metabolism</keyword>
<evidence type="ECO:0000256" key="4">
    <source>
        <dbReference type="ARBA" id="ARBA00022651"/>
    </source>
</evidence>
<comment type="caution">
    <text evidence="10">The sequence shown here is derived from an EMBL/GenBank/DDBJ whole genome shotgun (WGS) entry which is preliminary data.</text>
</comment>